<keyword evidence="2" id="KW-1185">Reference proteome</keyword>
<proteinExistence type="predicted"/>
<comment type="caution">
    <text evidence="1">The sequence shown here is derived from an EMBL/GenBank/DDBJ whole genome shotgun (WGS) entry which is preliminary data.</text>
</comment>
<accession>A0ACB7WYK8</accession>
<sequence>MANWAELVQDLLILIARRVDFVEDFAVFSRVCRSWRSVAVKENFKGSQQIPWLMLAEEEEEEEEGEGGDKNNRAVNVLA</sequence>
<name>A0ACB7WYK8_9ERIC</name>
<evidence type="ECO:0000313" key="2">
    <source>
        <dbReference type="Proteomes" id="UP000828048"/>
    </source>
</evidence>
<dbReference type="EMBL" id="CM037152">
    <property type="protein sequence ID" value="KAH7833493.1"/>
    <property type="molecule type" value="Genomic_DNA"/>
</dbReference>
<organism evidence="1 2">
    <name type="scientific">Vaccinium darrowii</name>
    <dbReference type="NCBI Taxonomy" id="229202"/>
    <lineage>
        <taxon>Eukaryota</taxon>
        <taxon>Viridiplantae</taxon>
        <taxon>Streptophyta</taxon>
        <taxon>Embryophyta</taxon>
        <taxon>Tracheophyta</taxon>
        <taxon>Spermatophyta</taxon>
        <taxon>Magnoliopsida</taxon>
        <taxon>eudicotyledons</taxon>
        <taxon>Gunneridae</taxon>
        <taxon>Pentapetalae</taxon>
        <taxon>asterids</taxon>
        <taxon>Ericales</taxon>
        <taxon>Ericaceae</taxon>
        <taxon>Vaccinioideae</taxon>
        <taxon>Vaccinieae</taxon>
        <taxon>Vaccinium</taxon>
    </lineage>
</organism>
<dbReference type="Proteomes" id="UP000828048">
    <property type="component" value="Chromosome 2"/>
</dbReference>
<evidence type="ECO:0000313" key="1">
    <source>
        <dbReference type="EMBL" id="KAH7833493.1"/>
    </source>
</evidence>
<reference evidence="1 2" key="1">
    <citation type="journal article" date="2021" name="Hortic Res">
        <title>High-quality reference genome and annotation aids understanding of berry development for evergreen blueberry (Vaccinium darrowii).</title>
        <authorList>
            <person name="Yu J."/>
            <person name="Hulse-Kemp A.M."/>
            <person name="Babiker E."/>
            <person name="Staton M."/>
        </authorList>
    </citation>
    <scope>NUCLEOTIDE SEQUENCE [LARGE SCALE GENOMIC DNA]</scope>
    <source>
        <strain evidence="2">cv. NJ 8807/NJ 8810</strain>
        <tissue evidence="1">Young leaf</tissue>
    </source>
</reference>
<protein>
    <submittedName>
        <fullName evidence="1">Uncharacterized protein</fullName>
    </submittedName>
</protein>
<gene>
    <name evidence="1" type="ORF">Vadar_006889</name>
</gene>